<dbReference type="RefSeq" id="WP_029427406.1">
    <property type="nucleotide sequence ID" value="NZ_CP012801.1"/>
</dbReference>
<name>A0A0P0G398_9BACE</name>
<evidence type="ECO:0000313" key="2">
    <source>
        <dbReference type="Proteomes" id="UP000061809"/>
    </source>
</evidence>
<evidence type="ECO:0000313" key="1">
    <source>
        <dbReference type="EMBL" id="ALJ60914.1"/>
    </source>
</evidence>
<dbReference type="PATRIC" id="fig|246787.4.peg.3812"/>
<gene>
    <name evidence="1" type="ORF">BcellWH2_03691</name>
</gene>
<accession>A0A0P0G398</accession>
<dbReference type="EMBL" id="CP012801">
    <property type="protein sequence ID" value="ALJ60914.1"/>
    <property type="molecule type" value="Genomic_DNA"/>
</dbReference>
<organism evidence="1 2">
    <name type="scientific">Bacteroides cellulosilyticus</name>
    <dbReference type="NCBI Taxonomy" id="246787"/>
    <lineage>
        <taxon>Bacteria</taxon>
        <taxon>Pseudomonadati</taxon>
        <taxon>Bacteroidota</taxon>
        <taxon>Bacteroidia</taxon>
        <taxon>Bacteroidales</taxon>
        <taxon>Bacteroidaceae</taxon>
        <taxon>Bacteroides</taxon>
    </lineage>
</organism>
<reference evidence="1 2" key="1">
    <citation type="journal article" date="2015" name="Science">
        <title>Genetic determinants of in vivo fitness and diet responsiveness in multiple human gut Bacteroides.</title>
        <authorList>
            <person name="Wu M."/>
            <person name="McNulty N.P."/>
            <person name="Rodionov D.A."/>
            <person name="Khoroshkin M.S."/>
            <person name="Griffin N.W."/>
            <person name="Cheng J."/>
            <person name="Latreille P."/>
            <person name="Kerstetter R.A."/>
            <person name="Terrapon N."/>
            <person name="Henrissat B."/>
            <person name="Osterman A.L."/>
            <person name="Gordon J.I."/>
        </authorList>
    </citation>
    <scope>NUCLEOTIDE SEQUENCE [LARGE SCALE GENOMIC DNA]</scope>
    <source>
        <strain evidence="1 2">WH2</strain>
    </source>
</reference>
<proteinExistence type="predicted"/>
<dbReference type="AlphaFoldDB" id="A0A0P0G398"/>
<dbReference type="Proteomes" id="UP000061809">
    <property type="component" value="Chromosome"/>
</dbReference>
<sequence>MSEASIFASNRKHSITDNRIRNIFWYIGECYILLCNDKRQYSKTFVKEHTTIHFEDFLRFRFVEDYLIKNKSLLKERSSDLDEINFTSETQKEYIDQADYKQKPDKIDIFINKLGLAKTWGECEDKIYFAIECKRINSLIDINHYIGDLIKFTNRRYIELRLPFEGQLGFIESNSLSNQQIVEDINSKLERSSCIVTKQLLNSCLINQNISSTYKSIHKRNTDNKELFSIYHIFLDYSNIVIN</sequence>
<protein>
    <submittedName>
        <fullName evidence="1">Uncharacterized protein</fullName>
    </submittedName>
</protein>
<dbReference type="KEGG" id="bcel:BcellWH2_03691"/>